<name>A0A5C3F1Q8_9BASI</name>
<evidence type="ECO:0000256" key="1">
    <source>
        <dbReference type="SAM" id="MobiDB-lite"/>
    </source>
</evidence>
<dbReference type="AlphaFoldDB" id="A0A5C3F1Q8"/>
<organism evidence="2 3">
    <name type="scientific">Pseudozyma flocculosa</name>
    <dbReference type="NCBI Taxonomy" id="84751"/>
    <lineage>
        <taxon>Eukaryota</taxon>
        <taxon>Fungi</taxon>
        <taxon>Dikarya</taxon>
        <taxon>Basidiomycota</taxon>
        <taxon>Ustilaginomycotina</taxon>
        <taxon>Ustilaginomycetes</taxon>
        <taxon>Ustilaginales</taxon>
        <taxon>Ustilaginaceae</taxon>
        <taxon>Pseudozyma</taxon>
    </lineage>
</organism>
<dbReference type="Proteomes" id="UP000323386">
    <property type="component" value="Unassembled WGS sequence"/>
</dbReference>
<accession>A0A5C3F1Q8</accession>
<feature type="region of interest" description="Disordered" evidence="1">
    <location>
        <begin position="100"/>
        <end position="186"/>
    </location>
</feature>
<evidence type="ECO:0000313" key="3">
    <source>
        <dbReference type="Proteomes" id="UP000323386"/>
    </source>
</evidence>
<protein>
    <submittedName>
        <fullName evidence="2">Uncharacterized protein</fullName>
    </submittedName>
</protein>
<sequence>MVDHTVVAPPLGLFIGLSLARYRQHSRDVAGGQYAPDRLSRRLRWASRRMPRGRALWQATWPSSSPLPLASCLLPLASCLLPLATAGGASRSGRLPCSALIVRHPRPPDRRRVSRAMPERPNPSRPLARSEKRQRHNLFPWHGDESGRSRPGPRYGRDGRGSRPSRCPQHRTALQPHQEARKRNHHVVSCHPAAARVLLYPTLLPEKEDALCTPSSPPPIRTSVVPRSSVSTEKRRGANEPYGARQAARHGTERCGAVRSGTVPRAWRCGSVRSVWLVGTPPWEAR</sequence>
<keyword evidence="3" id="KW-1185">Reference proteome</keyword>
<gene>
    <name evidence="2" type="ORF">PSFLO_03477</name>
</gene>
<evidence type="ECO:0000313" key="2">
    <source>
        <dbReference type="EMBL" id="SPO38000.1"/>
    </source>
</evidence>
<feature type="region of interest" description="Disordered" evidence="1">
    <location>
        <begin position="210"/>
        <end position="250"/>
    </location>
</feature>
<feature type="compositionally biased region" description="Low complexity" evidence="1">
    <location>
        <begin position="221"/>
        <end position="231"/>
    </location>
</feature>
<proteinExistence type="predicted"/>
<reference evidence="2 3" key="1">
    <citation type="submission" date="2018-03" db="EMBL/GenBank/DDBJ databases">
        <authorList>
            <person name="Guldener U."/>
        </authorList>
    </citation>
    <scope>NUCLEOTIDE SEQUENCE [LARGE SCALE GENOMIC DNA]</scope>
    <source>
        <strain evidence="2 3">DAOM196992</strain>
    </source>
</reference>
<dbReference type="EMBL" id="OOIP01000008">
    <property type="protein sequence ID" value="SPO38000.1"/>
    <property type="molecule type" value="Genomic_DNA"/>
</dbReference>